<organism evidence="2 3">
    <name type="scientific">Halteria grandinella</name>
    <dbReference type="NCBI Taxonomy" id="5974"/>
    <lineage>
        <taxon>Eukaryota</taxon>
        <taxon>Sar</taxon>
        <taxon>Alveolata</taxon>
        <taxon>Ciliophora</taxon>
        <taxon>Intramacronucleata</taxon>
        <taxon>Spirotrichea</taxon>
        <taxon>Stichotrichia</taxon>
        <taxon>Sporadotrichida</taxon>
        <taxon>Halteriidae</taxon>
        <taxon>Halteria</taxon>
    </lineage>
</organism>
<evidence type="ECO:0000313" key="2">
    <source>
        <dbReference type="EMBL" id="TNV72781.1"/>
    </source>
</evidence>
<comment type="caution">
    <text evidence="2">The sequence shown here is derived from an EMBL/GenBank/DDBJ whole genome shotgun (WGS) entry which is preliminary data.</text>
</comment>
<dbReference type="EMBL" id="RRYP01020997">
    <property type="protein sequence ID" value="TNV72781.1"/>
    <property type="molecule type" value="Genomic_DNA"/>
</dbReference>
<dbReference type="OrthoDB" id="10678625at2759"/>
<sequence>MIMNKAKMQTQAIAGIGGGVSPKRSSLLNNSSDDNFFSGEQSSKRLSRKLNQLSVRNPDQFNNDGASMLEDGNNEDQLLQEKLPQENFEQMIARHREALDDIFDSYNQFLMKESPSKLSYIPFSHSNTKKNSPRPNESSLDKLLRNDPTQRTLPGMNGNVTQTSMPTNGNLYLGGPSGTIEFDVNQYGGVFEEIKHPDFFGAIIAQDPERADVAHVATEEQYLQVQQLFDQYYNYILPKLDNKKANVRSYKKMTLRDFEQLADKSNILKFDIDSKLSKHLNRMLVNRKDDPFFQHRYQVYMRKKLGKAVEHVQKTSDEESIHRNKYRSGSPAGEKIINDKIAALKHELQEIAQHALSQIGSKGLLLASVRSRGLLSKQNLESKSPRNEDDSNHDTEGAKRKINFKFTATQLLAMEAKKM</sequence>
<feature type="region of interest" description="Disordered" evidence="1">
    <location>
        <begin position="377"/>
        <end position="400"/>
    </location>
</feature>
<feature type="compositionally biased region" description="Polar residues" evidence="1">
    <location>
        <begin position="147"/>
        <end position="167"/>
    </location>
</feature>
<proteinExistence type="predicted"/>
<feature type="region of interest" description="Disordered" evidence="1">
    <location>
        <begin position="16"/>
        <end position="43"/>
    </location>
</feature>
<feature type="region of interest" description="Disordered" evidence="1">
    <location>
        <begin position="122"/>
        <end position="167"/>
    </location>
</feature>
<protein>
    <submittedName>
        <fullName evidence="2">Uncharacterized protein</fullName>
    </submittedName>
</protein>
<accession>A0A8J8ND41</accession>
<gene>
    <name evidence="2" type="ORF">FGO68_gene904</name>
</gene>
<evidence type="ECO:0000256" key="1">
    <source>
        <dbReference type="SAM" id="MobiDB-lite"/>
    </source>
</evidence>
<dbReference type="AlphaFoldDB" id="A0A8J8ND41"/>
<feature type="compositionally biased region" description="Basic and acidic residues" evidence="1">
    <location>
        <begin position="383"/>
        <end position="399"/>
    </location>
</feature>
<evidence type="ECO:0000313" key="3">
    <source>
        <dbReference type="Proteomes" id="UP000785679"/>
    </source>
</evidence>
<dbReference type="Proteomes" id="UP000785679">
    <property type="component" value="Unassembled WGS sequence"/>
</dbReference>
<feature type="compositionally biased region" description="Low complexity" evidence="1">
    <location>
        <begin position="25"/>
        <end position="38"/>
    </location>
</feature>
<name>A0A8J8ND41_HALGN</name>
<reference evidence="2" key="1">
    <citation type="submission" date="2019-06" db="EMBL/GenBank/DDBJ databases">
        <authorList>
            <person name="Zheng W."/>
        </authorList>
    </citation>
    <scope>NUCLEOTIDE SEQUENCE</scope>
    <source>
        <strain evidence="2">QDHG01</strain>
    </source>
</reference>
<keyword evidence="3" id="KW-1185">Reference proteome</keyword>